<keyword evidence="2" id="KW-1185">Reference proteome</keyword>
<protein>
    <submittedName>
        <fullName evidence="1">Uncharacterized protein</fullName>
    </submittedName>
</protein>
<dbReference type="EMBL" id="JAAAMV010000030">
    <property type="protein sequence ID" value="NBD27728.1"/>
    <property type="molecule type" value="Genomic_DNA"/>
</dbReference>
<gene>
    <name evidence="1" type="ORF">GT019_27980</name>
</gene>
<reference evidence="1 2" key="1">
    <citation type="submission" date="2020-01" db="EMBL/GenBank/DDBJ databases">
        <title>Paenibacillus soybeanensis sp. nov. isolated from the nodules of soybean (Glycine max(L.) Merr).</title>
        <authorList>
            <person name="Wang H."/>
        </authorList>
    </citation>
    <scope>NUCLEOTIDE SEQUENCE [LARGE SCALE GENOMIC DNA]</scope>
    <source>
        <strain evidence="1 2">T1</strain>
    </source>
</reference>
<organism evidence="1 2">
    <name type="scientific">Paenibacillus glycinis</name>
    <dbReference type="NCBI Taxonomy" id="2697035"/>
    <lineage>
        <taxon>Bacteria</taxon>
        <taxon>Bacillati</taxon>
        <taxon>Bacillota</taxon>
        <taxon>Bacilli</taxon>
        <taxon>Bacillales</taxon>
        <taxon>Paenibacillaceae</taxon>
        <taxon>Paenibacillus</taxon>
    </lineage>
</organism>
<proteinExistence type="predicted"/>
<evidence type="ECO:0000313" key="2">
    <source>
        <dbReference type="Proteomes" id="UP000665561"/>
    </source>
</evidence>
<accession>A0ABW9XYC3</accession>
<name>A0ABW9XYC3_9BACL</name>
<comment type="caution">
    <text evidence="1">The sequence shown here is derived from an EMBL/GenBank/DDBJ whole genome shotgun (WGS) entry which is preliminary data.</text>
</comment>
<dbReference type="Proteomes" id="UP000665561">
    <property type="component" value="Unassembled WGS sequence"/>
</dbReference>
<evidence type="ECO:0000313" key="1">
    <source>
        <dbReference type="EMBL" id="NBD27728.1"/>
    </source>
</evidence>
<sequence length="417" mass="44555">MSRHDWKPAAAEASESGRCVISLYVSAAEPGEDPVKPVGGETAEALQNAIYPLDVRWTAGMGRPTAPIRKDNAYGLAAQRDDAIRLVSSGTADLFGMTPASAASVRLFDLIRASGNVDALQRELEKLHAPAVLAYGRLADALAKLRSTVSFELAAPAGGRIVAELDRRQLEEASAYIDETRIETVLLRIRGQLTDLNPSGKSFRLEADDGELFAGRLARDIRQRYGKTGAVPNLPVLSEACIERRTAYRVRLGTLSIVDTLTELDADPGLNRDETLPTFRRARDRLRAALEQDGGYEASSPISAADYAALAGLIGRVLDSNPLKGVRRELEPGDLAEASALLAETKPVGRLALLEGSGYEAAGDESDGYEPDPGARAARLRAAADRHKLAAAAYADAVKLAGRLSRMIEALEDEATG</sequence>
<dbReference type="RefSeq" id="WP_161746751.1">
    <property type="nucleotide sequence ID" value="NZ_JAAAMV010000030.1"/>
</dbReference>